<organism evidence="1 2">
    <name type="scientific">Paenisporosarcina macmurdoensis</name>
    <dbReference type="NCBI Taxonomy" id="212659"/>
    <lineage>
        <taxon>Bacteria</taxon>
        <taxon>Bacillati</taxon>
        <taxon>Bacillota</taxon>
        <taxon>Bacilli</taxon>
        <taxon>Bacillales</taxon>
        <taxon>Caryophanaceae</taxon>
        <taxon>Paenisporosarcina</taxon>
    </lineage>
</organism>
<name>A0ABW1L9L1_9BACL</name>
<evidence type="ECO:0000313" key="1">
    <source>
        <dbReference type="EMBL" id="MFC6040384.1"/>
    </source>
</evidence>
<evidence type="ECO:0000313" key="2">
    <source>
        <dbReference type="Proteomes" id="UP001596170"/>
    </source>
</evidence>
<keyword evidence="2" id="KW-1185">Reference proteome</keyword>
<proteinExistence type="predicted"/>
<protein>
    <submittedName>
        <fullName evidence="1">Uncharacterized protein</fullName>
    </submittedName>
</protein>
<sequence length="117" mass="12969">MKKTIVSGVLAAVLIIGGGTGLYMTSVSAKGNVENPETFMQHNGMSMENMNEMMKSENFEDMQKFMESGNVNFGQMKPFMKKMHPDLNNQQLEELYKEMHGTGGSANSNNFKGMMGN</sequence>
<gene>
    <name evidence="1" type="ORF">ACFPYN_13225</name>
</gene>
<dbReference type="EMBL" id="JBHSRI010000022">
    <property type="protein sequence ID" value="MFC6040384.1"/>
    <property type="molecule type" value="Genomic_DNA"/>
</dbReference>
<comment type="caution">
    <text evidence="1">The sequence shown here is derived from an EMBL/GenBank/DDBJ whole genome shotgun (WGS) entry which is preliminary data.</text>
</comment>
<reference evidence="2" key="1">
    <citation type="journal article" date="2019" name="Int. J. Syst. Evol. Microbiol.">
        <title>The Global Catalogue of Microorganisms (GCM) 10K type strain sequencing project: providing services to taxonomists for standard genome sequencing and annotation.</title>
        <authorList>
            <consortium name="The Broad Institute Genomics Platform"/>
            <consortium name="The Broad Institute Genome Sequencing Center for Infectious Disease"/>
            <person name="Wu L."/>
            <person name="Ma J."/>
        </authorList>
    </citation>
    <scope>NUCLEOTIDE SEQUENCE [LARGE SCALE GENOMIC DNA]</scope>
    <source>
        <strain evidence="2">CCUG 54527</strain>
    </source>
</reference>
<accession>A0ABW1L9L1</accession>
<dbReference type="RefSeq" id="WP_377734808.1">
    <property type="nucleotide sequence ID" value="NZ_JBHSRI010000022.1"/>
</dbReference>
<dbReference type="Proteomes" id="UP001596170">
    <property type="component" value="Unassembled WGS sequence"/>
</dbReference>